<sequence>MALVRCDFFSEVLGVSTSMTVILPQASEGQIGMAGAGPAGDAPVLYLLHGLSDDCTIWLRRTSVERYVADLGLAVVMPQVDRSMYVDEHHGNRYGTFLTEELPEIVQGFFRVSPAREGTFVAGLSMGGYGAMRWALSRPERFAAAASLSGVLDVAALHESGERDELYRRVYGPDPVRGTENDLLALLERADPAALPALYACCGTEDPLFDGNQVFAQKAEQVGAPLTYTTGPGEHEWGYWDEKIQDVLAWLPLRRGSGA</sequence>
<dbReference type="InterPro" id="IPR000801">
    <property type="entry name" value="Esterase-like"/>
</dbReference>
<dbReference type="EMBL" id="WHPC01000018">
    <property type="protein sequence ID" value="MPV36781.1"/>
    <property type="molecule type" value="Genomic_DNA"/>
</dbReference>
<dbReference type="Gene3D" id="3.40.50.1820">
    <property type="entry name" value="alpha/beta hydrolase"/>
    <property type="match status" value="1"/>
</dbReference>
<keyword evidence="2" id="KW-1185">Reference proteome</keyword>
<protein>
    <submittedName>
        <fullName evidence="1">Prolyl oligopeptidase family serine peptidase</fullName>
    </submittedName>
</protein>
<dbReference type="InterPro" id="IPR050583">
    <property type="entry name" value="Mycobacterial_A85_antigen"/>
</dbReference>
<gene>
    <name evidence="1" type="ORF">GB881_06860</name>
</gene>
<organism evidence="1 2">
    <name type="scientific">Georgenia subflava</name>
    <dbReference type="NCBI Taxonomy" id="1622177"/>
    <lineage>
        <taxon>Bacteria</taxon>
        <taxon>Bacillati</taxon>
        <taxon>Actinomycetota</taxon>
        <taxon>Actinomycetes</taxon>
        <taxon>Micrococcales</taxon>
        <taxon>Bogoriellaceae</taxon>
        <taxon>Georgenia</taxon>
    </lineage>
</organism>
<dbReference type="PANTHER" id="PTHR48098">
    <property type="entry name" value="ENTEROCHELIN ESTERASE-RELATED"/>
    <property type="match status" value="1"/>
</dbReference>
<reference evidence="1 2" key="1">
    <citation type="submission" date="2019-10" db="EMBL/GenBank/DDBJ databases">
        <title>Georgenia wutianyii sp. nov. and Georgenia yuyongxinii sp. nov. isolated from plateau pika (Ochotona curzoniae) in the Qinghai-Tibet plateau of China.</title>
        <authorList>
            <person name="Tian Z."/>
        </authorList>
    </citation>
    <scope>NUCLEOTIDE SEQUENCE [LARGE SCALE GENOMIC DNA]</scope>
    <source>
        <strain evidence="1 2">JCM 19765</strain>
    </source>
</reference>
<dbReference type="Pfam" id="PF00756">
    <property type="entry name" value="Esterase"/>
    <property type="match status" value="1"/>
</dbReference>
<dbReference type="AlphaFoldDB" id="A0A6N7EH92"/>
<evidence type="ECO:0000313" key="2">
    <source>
        <dbReference type="Proteomes" id="UP000437709"/>
    </source>
</evidence>
<dbReference type="InterPro" id="IPR029058">
    <property type="entry name" value="AB_hydrolase_fold"/>
</dbReference>
<evidence type="ECO:0000313" key="1">
    <source>
        <dbReference type="EMBL" id="MPV36781.1"/>
    </source>
</evidence>
<accession>A0A6N7EH92</accession>
<comment type="caution">
    <text evidence="1">The sequence shown here is derived from an EMBL/GenBank/DDBJ whole genome shotgun (WGS) entry which is preliminary data.</text>
</comment>
<name>A0A6N7EH92_9MICO</name>
<dbReference type="SUPFAM" id="SSF53474">
    <property type="entry name" value="alpha/beta-Hydrolases"/>
    <property type="match status" value="1"/>
</dbReference>
<dbReference type="GO" id="GO:0016747">
    <property type="term" value="F:acyltransferase activity, transferring groups other than amino-acyl groups"/>
    <property type="evidence" value="ECO:0007669"/>
    <property type="project" value="TreeGrafter"/>
</dbReference>
<dbReference type="PANTHER" id="PTHR48098:SF1">
    <property type="entry name" value="DIACYLGLYCEROL ACYLTRANSFERASE_MYCOLYLTRANSFERASE AG85A"/>
    <property type="match status" value="1"/>
</dbReference>
<dbReference type="RefSeq" id="WP_152195342.1">
    <property type="nucleotide sequence ID" value="NZ_VUKD01000003.1"/>
</dbReference>
<dbReference type="Proteomes" id="UP000437709">
    <property type="component" value="Unassembled WGS sequence"/>
</dbReference>
<proteinExistence type="predicted"/>